<dbReference type="Pfam" id="PF13181">
    <property type="entry name" value="TPR_8"/>
    <property type="match status" value="1"/>
</dbReference>
<dbReference type="SUPFAM" id="SSF48452">
    <property type="entry name" value="TPR-like"/>
    <property type="match status" value="2"/>
</dbReference>
<evidence type="ECO:0000256" key="3">
    <source>
        <dbReference type="ARBA" id="ARBA00022737"/>
    </source>
</evidence>
<evidence type="ECO:0000313" key="7">
    <source>
        <dbReference type="Proteomes" id="UP001223501"/>
    </source>
</evidence>
<reference evidence="6 7" key="1">
    <citation type="submission" date="2022-09" db="EMBL/GenBank/DDBJ databases">
        <title>Whole genome sequencing analysis of tet(X)-positive Empedobacter falsenii YWS9-3.</title>
        <authorList>
            <person name="Chen C."/>
            <person name="Lv Y.-L."/>
        </authorList>
    </citation>
    <scope>NUCLEOTIDE SEQUENCE [LARGE SCALE GENOMIC DNA]</scope>
    <source>
        <strain evidence="6 7">YWS9-3_T</strain>
    </source>
</reference>
<evidence type="ECO:0000256" key="5">
    <source>
        <dbReference type="ARBA" id="ARBA00038253"/>
    </source>
</evidence>
<sequence>MNIEEQNAENIYNIGGNMELHNSPEVVALLKKEKQNKLKELNSFVYFDILSKELENKKLLSKDFEIEKLEVLLIEKRQILLYGDPGIGKTTSIYQIAKKVDSPVYISVKGKSSVSIISYLVNKIRLSNNEELLEFMNVEQAFEWLQVSLQKSQQFFIIDDCEQDKETVSRLIIIPKFDTTFLFVSRNKSLFESTGITSYQCSPFTDEEVIEFLSLYGISLSKLELNDILIASKGNPLYLFYFSQFKISPLPENLVEYQNSIWNGLIFSQQEILAFISLPYFNINISELSEILNSTSIIGLSNEIDNISSLINNRNGYLELFHPSFDEFVLDTLDRKGIINHHKEKLGNYYLSKEEIVQATYLLIDIVPEKIEKYLYDVFPNLISWGELSFALKVLQTKLKFVSNDIDKGYLNYHLCNVHHLLGNREQSTICIDKSLEHLKKTGKKKFYASALMFKAMNLIEDGKVEEAKQIADKVFDKISEDAKQFKAPLLVNLSKIYVDLSEFEKGAKACKEAFEIFEELGDKTGMLSSLVNLVTCLGQINEYRDEAEKYGLQLLGLIEESSEFSIEVIVLNALTSIYRRKGNYEKAKEFGNKAIQLCQKYEMKDKVILNLINYGNIIRDEGGIEEAKKIYEEALLKCKEYNLRKNEGRIYWILSAIERDTGNHKDSIEYANKSIAICKDLNYYYGVANALREKADTFLLMEEPLKAAESLVESASYYSKIDQFSESYQHNISRAINIYNDKGHQIEANKLINQLIQNTATRINTDDTFSLILDNSSTESVESNFEKLYQRYFTTEGNKENAIKSFLSFINYCEGLELQEGKRIFKKIITLIIDNIGKSRFSYSILGIGIEQSRNLIDQDDLELIFENLSRKLPIFSVREVNDEMIFIASIAGKINLEIHTFSDEIVPQKLVVALILILNESPSLIIDDSEFIEKSSVVFIHLYSDEMKKALGKYLPKKEELFTEHTQSLHMSKSGYEIHEMIIINTAYELNGNLNTFPDNKVSLYFITQTIMGIKSHFYHSKVLEDNKQRRFIINIVARQFDYTNVELDDRTKKTEFEINVDKVRNVD</sequence>
<name>A0ABY8V863_9FLAO</name>
<dbReference type="InterPro" id="IPR051476">
    <property type="entry name" value="Bac_ResReg_Asp_Phosphatase"/>
</dbReference>
<dbReference type="PANTHER" id="PTHR46630:SF1">
    <property type="entry name" value="TETRATRICOPEPTIDE REPEAT PROTEIN 29"/>
    <property type="match status" value="1"/>
</dbReference>
<dbReference type="SUPFAM" id="SSF52540">
    <property type="entry name" value="P-loop containing nucleoside triphosphate hydrolases"/>
    <property type="match status" value="1"/>
</dbReference>
<gene>
    <name evidence="6" type="ORF">OBA43_00880</name>
</gene>
<dbReference type="InterPro" id="IPR019734">
    <property type="entry name" value="TPR_rpt"/>
</dbReference>
<organism evidence="6 7">
    <name type="scientific">Empedobacter falsenii</name>
    <dbReference type="NCBI Taxonomy" id="343874"/>
    <lineage>
        <taxon>Bacteria</taxon>
        <taxon>Pseudomonadati</taxon>
        <taxon>Bacteroidota</taxon>
        <taxon>Flavobacteriia</taxon>
        <taxon>Flavobacteriales</taxon>
        <taxon>Weeksellaceae</taxon>
        <taxon>Empedobacter</taxon>
    </lineage>
</organism>
<keyword evidence="3" id="KW-0677">Repeat</keyword>
<protein>
    <submittedName>
        <fullName evidence="6">NB-ARC domain-containing protein</fullName>
    </submittedName>
</protein>
<evidence type="ECO:0000256" key="4">
    <source>
        <dbReference type="ARBA" id="ARBA00022803"/>
    </source>
</evidence>
<dbReference type="InterPro" id="IPR027417">
    <property type="entry name" value="P-loop_NTPase"/>
</dbReference>
<accession>A0ABY8V863</accession>
<proteinExistence type="inferred from homology"/>
<keyword evidence="2" id="KW-0963">Cytoplasm</keyword>
<keyword evidence="7" id="KW-1185">Reference proteome</keyword>
<evidence type="ECO:0000256" key="1">
    <source>
        <dbReference type="ARBA" id="ARBA00004496"/>
    </source>
</evidence>
<dbReference type="RefSeq" id="WP_284583616.1">
    <property type="nucleotide sequence ID" value="NZ_CP106831.1"/>
</dbReference>
<keyword evidence="4" id="KW-0802">TPR repeat</keyword>
<evidence type="ECO:0000313" key="6">
    <source>
        <dbReference type="EMBL" id="WIH97517.1"/>
    </source>
</evidence>
<dbReference type="Gene3D" id="1.25.40.10">
    <property type="entry name" value="Tetratricopeptide repeat domain"/>
    <property type="match status" value="2"/>
</dbReference>
<dbReference type="SMART" id="SM00028">
    <property type="entry name" value="TPR"/>
    <property type="match status" value="4"/>
</dbReference>
<dbReference type="PANTHER" id="PTHR46630">
    <property type="entry name" value="TETRATRICOPEPTIDE REPEAT PROTEIN 29"/>
    <property type="match status" value="1"/>
</dbReference>
<dbReference type="EMBL" id="CP106831">
    <property type="protein sequence ID" value="WIH97517.1"/>
    <property type="molecule type" value="Genomic_DNA"/>
</dbReference>
<comment type="subcellular location">
    <subcellularLocation>
        <location evidence="1">Cytoplasm</location>
    </subcellularLocation>
</comment>
<evidence type="ECO:0000256" key="2">
    <source>
        <dbReference type="ARBA" id="ARBA00022490"/>
    </source>
</evidence>
<dbReference type="InterPro" id="IPR011990">
    <property type="entry name" value="TPR-like_helical_dom_sf"/>
</dbReference>
<dbReference type="Proteomes" id="UP001223501">
    <property type="component" value="Chromosome"/>
</dbReference>
<comment type="similarity">
    <text evidence="5">Belongs to the Rap family.</text>
</comment>
<dbReference type="Gene3D" id="3.40.50.300">
    <property type="entry name" value="P-loop containing nucleotide triphosphate hydrolases"/>
    <property type="match status" value="1"/>
</dbReference>